<dbReference type="InterPro" id="IPR011009">
    <property type="entry name" value="Kinase-like_dom_sf"/>
</dbReference>
<dbReference type="InterPro" id="IPR051681">
    <property type="entry name" value="Ser/Thr_Kinases-Pseudokinases"/>
</dbReference>
<dbReference type="GO" id="GO:0004674">
    <property type="term" value="F:protein serine/threonine kinase activity"/>
    <property type="evidence" value="ECO:0007669"/>
    <property type="project" value="TreeGrafter"/>
</dbReference>
<dbReference type="InterPro" id="IPR000719">
    <property type="entry name" value="Prot_kinase_dom"/>
</dbReference>
<sequence length="1693" mass="200928">MSTKQIKLTNFQRGEIIGAWKCEASVKKISEKLYYSQSIIYDVIAAYVDNKIERPCENCEIVKTSYKWCEACQIIQMEKLLSGNKKLDDFIERMIISNVHVDKIIIFEWIPYNQFNDIKELYKGQFVTIYSTIWKDGPLHYDFRDMKGTRESNKKVTLKFLYNSHNMINEFLNKAKSYLKNENDLNLKLYGISQNPDTKDYIMVLQHEYSEKYENIEDEWCKLYKLNYFEANFTTYNSGNETIDDFIQKMQLKIIKTTDIRFEWIPHNQFINIKEVGKSHFTTIYSAIWNNGPLHYDFKSMKGTRESNKNVTIKCLINSYDMINEFLDKVKTCPFNRINGILGISQNPFTKDYAMILHGEYCEKCGQEYTNIMYKWCKSCHVNDLKTSFINWTSGNGKIDNFIQEMQLNVDYHVFNSSLFQWIPYNEFYDIKEKNDDFYPTYSAIWEDGPLYFNFRDMNTVAIRDLNERVTLKHFSDAQDMINEFHNKTNFINIYGISQNSNTKEYIMVFQDENCGECGKKYTKTSYKWCDSCQTNYLKMNFKNWTSGNKRIDDFIQEKQLRYGYIFNSLLFQWIPYDNLHDIKEIGKSELDTVYSAILEIDLLHYSLNRKMVQKVVLKHVRDSQNMIDDFLKEVKSYSMNVIDLSIKEFKIYGISQDPSTKDYIMILEDKYCEKCGKEYEEIAYEWCKSCQINNLKENFANWTSENEQLDYYIQEMQFRIEHSLNVIVEWIPYNQFYDIKKTGKSDLHKLKLDMYMIDLSIDPDITELATWKDGPLNYNKAKKELMRNPNEKVALKYLKDLTKLTNEIKNYSVDKSDYKLKVYGISQNPVTKDYILVLQNEYCEICYERYIEENWCQTCQPNYLRTNFENWSSKNEVIDDFIQEAQVKSYTSETIIEWVPYDQFDDIKELSKDNSFTIYSAIWKNGPLCYKTEWIRELNKAVILKCMHNSQIMISEFLYKVSKANLLKIICGITQNPDTNDYIMVLRDGYCEKCGEEFTNLLYKWCKPCRINDLKLNLKWICENEKIDNFIQQMQLEFKYIFATPYSLFQWIPYNEFYNIKEIEKNELDNFDKIYSAVFFEKQKENLLHYGYKEVLRRVTLKHLHNSQNMIDEFLNMVKTNIIDDIVKIRGISQNPDTKDYIMVLEERICKKCGAQFKYICDLCQINDLKVNLTSKNNKYVDDFVHELQLKINKSSDIIFERIPYNQFYNINKIGSDLNTVIRATWRNGPLYYDNNTGKFMRNSYENVALKYLNITSQDITKPDEIMKYYNNNMNYCNLKVYGISQDLVTRNCFIIFQDGFCEKCNEQYADIEYKWCKYCQISNLKEDFTNWTSGNKQIDDLIQEIRLKINKSGDIIIEWIPYEQFSDIKEIGKGGFARVYSARWAKTDKLVALKCLYNSQNITNEFLNEIRAYSIDSSLVSSNILRVYGISQNPNTKEYVIVLEYAGGGNFNDWMNKHYKYFEWGDKIDVLFSIINGLREIHQKQMVHHDFHPGNILFRDNISSYVYSISGICISDMGLCGEIGSTKESKLFGVMPYMAPEVLRGEPYTQAADIYSFGMIMYFIATGRQPFSNCAHDHFLVLDICKDEIRPEINELGMPKCYVDLMKKCWDTNPDNRPDVNEIQEIIKMFKEQKYYEIEMQFKEAEKYREAEECRKANLPLDDESNRLITHSQAIYTSRLLSTESFDDLAI</sequence>
<proteinExistence type="predicted"/>
<dbReference type="Pfam" id="PF00069">
    <property type="entry name" value="Pkinase"/>
    <property type="match status" value="1"/>
</dbReference>
<accession>A0A2Z6Q4C3</accession>
<dbReference type="PROSITE" id="PS50011">
    <property type="entry name" value="PROTEIN_KINASE_DOM"/>
    <property type="match status" value="1"/>
</dbReference>
<feature type="domain" description="Protein kinase" evidence="2">
    <location>
        <begin position="1367"/>
        <end position="1638"/>
    </location>
</feature>
<organism evidence="3 4">
    <name type="scientific">Rhizophagus clarus</name>
    <dbReference type="NCBI Taxonomy" id="94130"/>
    <lineage>
        <taxon>Eukaryota</taxon>
        <taxon>Fungi</taxon>
        <taxon>Fungi incertae sedis</taxon>
        <taxon>Mucoromycota</taxon>
        <taxon>Glomeromycotina</taxon>
        <taxon>Glomeromycetes</taxon>
        <taxon>Glomerales</taxon>
        <taxon>Glomeraceae</taxon>
        <taxon>Rhizophagus</taxon>
    </lineage>
</organism>
<dbReference type="Proteomes" id="UP000247702">
    <property type="component" value="Unassembled WGS sequence"/>
</dbReference>
<comment type="caution">
    <text evidence="3">The sequence shown here is derived from an EMBL/GenBank/DDBJ whole genome shotgun (WGS) entry which is preliminary data.</text>
</comment>
<dbReference type="PROSITE" id="PS00107">
    <property type="entry name" value="PROTEIN_KINASE_ATP"/>
    <property type="match status" value="1"/>
</dbReference>
<evidence type="ECO:0000313" key="4">
    <source>
        <dbReference type="Proteomes" id="UP000247702"/>
    </source>
</evidence>
<dbReference type="EMBL" id="BEXD01000158">
    <property type="protein sequence ID" value="GBB84827.1"/>
    <property type="molecule type" value="Genomic_DNA"/>
</dbReference>
<keyword evidence="1" id="KW-0547">Nucleotide-binding</keyword>
<dbReference type="Gene3D" id="1.10.510.10">
    <property type="entry name" value="Transferase(Phosphotransferase) domain 1"/>
    <property type="match status" value="1"/>
</dbReference>
<evidence type="ECO:0000259" key="2">
    <source>
        <dbReference type="PROSITE" id="PS50011"/>
    </source>
</evidence>
<dbReference type="PANTHER" id="PTHR44329">
    <property type="entry name" value="SERINE/THREONINE-PROTEIN KINASE TNNI3K-RELATED"/>
    <property type="match status" value="1"/>
</dbReference>
<dbReference type="InterPro" id="IPR017441">
    <property type="entry name" value="Protein_kinase_ATP_BS"/>
</dbReference>
<dbReference type="SUPFAM" id="SSF56112">
    <property type="entry name" value="Protein kinase-like (PK-like)"/>
    <property type="match status" value="1"/>
</dbReference>
<protein>
    <recommendedName>
        <fullName evidence="2">Protein kinase domain-containing protein</fullName>
    </recommendedName>
</protein>
<dbReference type="SMART" id="SM00220">
    <property type="entry name" value="S_TKc"/>
    <property type="match status" value="1"/>
</dbReference>
<evidence type="ECO:0000256" key="1">
    <source>
        <dbReference type="PROSITE-ProRule" id="PRU10141"/>
    </source>
</evidence>
<name>A0A2Z6Q4C3_9GLOM</name>
<feature type="binding site" evidence="1">
    <location>
        <position position="1396"/>
    </location>
    <ligand>
        <name>ATP</name>
        <dbReference type="ChEBI" id="CHEBI:30616"/>
    </ligand>
</feature>
<gene>
    <name evidence="3" type="ORF">RclHR1_01140016</name>
</gene>
<evidence type="ECO:0000313" key="3">
    <source>
        <dbReference type="EMBL" id="GBB84827.1"/>
    </source>
</evidence>
<keyword evidence="1" id="KW-0067">ATP-binding</keyword>
<dbReference type="GO" id="GO:0005524">
    <property type="term" value="F:ATP binding"/>
    <property type="evidence" value="ECO:0007669"/>
    <property type="project" value="UniProtKB-UniRule"/>
</dbReference>
<dbReference type="STRING" id="94130.A0A2Z6Q4C3"/>
<keyword evidence="4" id="KW-1185">Reference proteome</keyword>
<reference evidence="3 4" key="1">
    <citation type="submission" date="2017-11" db="EMBL/GenBank/DDBJ databases">
        <title>The genome of Rhizophagus clarus HR1 reveals common genetic basis of auxotrophy among arbuscular mycorrhizal fungi.</title>
        <authorList>
            <person name="Kobayashi Y."/>
        </authorList>
    </citation>
    <scope>NUCLEOTIDE SEQUENCE [LARGE SCALE GENOMIC DNA]</scope>
    <source>
        <strain evidence="3 4">HR1</strain>
    </source>
</reference>